<organism evidence="1">
    <name type="scientific">Vecturithrix granuli</name>
    <dbReference type="NCBI Taxonomy" id="1499967"/>
    <lineage>
        <taxon>Bacteria</taxon>
        <taxon>Candidatus Moduliflexota</taxon>
        <taxon>Candidatus Vecturitrichia</taxon>
        <taxon>Candidatus Vecturitrichales</taxon>
        <taxon>Candidatus Vecturitrichaceae</taxon>
        <taxon>Candidatus Vecturithrix</taxon>
    </lineage>
</organism>
<dbReference type="EMBL" id="DF820468">
    <property type="protein sequence ID" value="GAK58776.1"/>
    <property type="molecule type" value="Genomic_DNA"/>
</dbReference>
<dbReference type="AlphaFoldDB" id="A0A081C2H1"/>
<reference evidence="1" key="1">
    <citation type="journal article" date="2015" name="PeerJ">
        <title>First genomic representation of candidate bacterial phylum KSB3 points to enhanced environmental sensing as a trigger of wastewater bulking.</title>
        <authorList>
            <person name="Sekiguchi Y."/>
            <person name="Ohashi A."/>
            <person name="Parks D.H."/>
            <person name="Yamauchi T."/>
            <person name="Tyson G.W."/>
            <person name="Hugenholtz P."/>
        </authorList>
    </citation>
    <scope>NUCLEOTIDE SEQUENCE [LARGE SCALE GENOMIC DNA]</scope>
</reference>
<dbReference type="eggNOG" id="ENOG5033H82">
    <property type="taxonomic scope" value="Bacteria"/>
</dbReference>
<evidence type="ECO:0000313" key="1">
    <source>
        <dbReference type="EMBL" id="GAK58776.1"/>
    </source>
</evidence>
<keyword evidence="2" id="KW-1185">Reference proteome</keyword>
<protein>
    <submittedName>
        <fullName evidence="1">Uncharacterized protein</fullName>
    </submittedName>
</protein>
<evidence type="ECO:0000313" key="2">
    <source>
        <dbReference type="Proteomes" id="UP000030661"/>
    </source>
</evidence>
<name>A0A081C2H1_VECG1</name>
<gene>
    <name evidence="1" type="ORF">U27_05751</name>
</gene>
<dbReference type="HOGENOM" id="CLU_182243_0_0_0"/>
<dbReference type="Proteomes" id="UP000030661">
    <property type="component" value="Unassembled WGS sequence"/>
</dbReference>
<sequence length="80" mass="9344">MSLIELQSAIKPLPRLEKFQLIQWIMADLAQEEAALMLRPGATYPIWSPYDAYDAAETLWRELQKETNMYADEHTTIPLY</sequence>
<proteinExistence type="predicted"/>
<accession>A0A081C2H1</accession>